<evidence type="ECO:0000256" key="3">
    <source>
        <dbReference type="ARBA" id="ARBA00023199"/>
    </source>
</evidence>
<name>A0A2N1PMS5_9BACT</name>
<organism evidence="7 8">
    <name type="scientific">Candidatus Wallbacteria bacterium HGW-Wallbacteria-1</name>
    <dbReference type="NCBI Taxonomy" id="2013854"/>
    <lineage>
        <taxon>Bacteria</taxon>
        <taxon>Candidatus Walliibacteriota</taxon>
    </lineage>
</organism>
<dbReference type="InterPro" id="IPR043502">
    <property type="entry name" value="DNA/RNA_pol_sf"/>
</dbReference>
<dbReference type="Proteomes" id="UP000233256">
    <property type="component" value="Unassembled WGS sequence"/>
</dbReference>
<dbReference type="InterPro" id="IPR036775">
    <property type="entry name" value="DNA_pol_Y-fam_lit_finger_sf"/>
</dbReference>
<dbReference type="InterPro" id="IPR001126">
    <property type="entry name" value="UmuC"/>
</dbReference>
<dbReference type="GO" id="GO:0006281">
    <property type="term" value="P:DNA repair"/>
    <property type="evidence" value="ECO:0007669"/>
    <property type="project" value="UniProtKB-KW"/>
</dbReference>
<dbReference type="InterPro" id="IPR043128">
    <property type="entry name" value="Rev_trsase/Diguanyl_cyclase"/>
</dbReference>
<dbReference type="InterPro" id="IPR025188">
    <property type="entry name" value="DUF4113"/>
</dbReference>
<dbReference type="GO" id="GO:0042276">
    <property type="term" value="P:error-prone translesion synthesis"/>
    <property type="evidence" value="ECO:0007669"/>
    <property type="project" value="TreeGrafter"/>
</dbReference>
<dbReference type="Gene3D" id="3.30.1490.100">
    <property type="entry name" value="DNA polymerase, Y-family, little finger domain"/>
    <property type="match status" value="1"/>
</dbReference>
<dbReference type="SUPFAM" id="SSF56672">
    <property type="entry name" value="DNA/RNA polymerases"/>
    <property type="match status" value="1"/>
</dbReference>
<evidence type="ECO:0000256" key="5">
    <source>
        <dbReference type="ARBA" id="ARBA00023236"/>
    </source>
</evidence>
<evidence type="ECO:0000256" key="2">
    <source>
        <dbReference type="ARBA" id="ARBA00022763"/>
    </source>
</evidence>
<dbReference type="AlphaFoldDB" id="A0A2N1PMS5"/>
<dbReference type="Pfam" id="PF00817">
    <property type="entry name" value="IMS"/>
    <property type="match status" value="1"/>
</dbReference>
<dbReference type="Pfam" id="PF13438">
    <property type="entry name" value="DUF4113"/>
    <property type="match status" value="1"/>
</dbReference>
<evidence type="ECO:0000259" key="6">
    <source>
        <dbReference type="PROSITE" id="PS50173"/>
    </source>
</evidence>
<proteinExistence type="inferred from homology"/>
<dbReference type="CDD" id="cd01700">
    <property type="entry name" value="PolY_Pol_V_umuC"/>
    <property type="match status" value="1"/>
</dbReference>
<dbReference type="InterPro" id="IPR050116">
    <property type="entry name" value="DNA_polymerase-Y"/>
</dbReference>
<evidence type="ECO:0000313" key="8">
    <source>
        <dbReference type="Proteomes" id="UP000233256"/>
    </source>
</evidence>
<dbReference type="PANTHER" id="PTHR11076:SF34">
    <property type="entry name" value="PROTEIN UMUC"/>
    <property type="match status" value="1"/>
</dbReference>
<keyword evidence="3" id="KW-0741">SOS mutagenesis</keyword>
<evidence type="ECO:0000256" key="1">
    <source>
        <dbReference type="ARBA" id="ARBA00010945"/>
    </source>
</evidence>
<dbReference type="Pfam" id="PF11799">
    <property type="entry name" value="IMS_C"/>
    <property type="match status" value="1"/>
</dbReference>
<keyword evidence="5" id="KW-0742">SOS response</keyword>
<dbReference type="Gene3D" id="3.30.70.270">
    <property type="match status" value="1"/>
</dbReference>
<comment type="similarity">
    <text evidence="1">Belongs to the DNA polymerase type-Y family.</text>
</comment>
<keyword evidence="4" id="KW-0234">DNA repair</keyword>
<dbReference type="InterPro" id="IPR017961">
    <property type="entry name" value="DNA_pol_Y-fam_little_finger"/>
</dbReference>
<dbReference type="GO" id="GO:0005829">
    <property type="term" value="C:cytosol"/>
    <property type="evidence" value="ECO:0007669"/>
    <property type="project" value="TreeGrafter"/>
</dbReference>
<dbReference type="GO" id="GO:0009432">
    <property type="term" value="P:SOS response"/>
    <property type="evidence" value="ECO:0007669"/>
    <property type="project" value="UniProtKB-KW"/>
</dbReference>
<dbReference type="GO" id="GO:0003684">
    <property type="term" value="F:damaged DNA binding"/>
    <property type="evidence" value="ECO:0007669"/>
    <property type="project" value="InterPro"/>
</dbReference>
<dbReference type="Gene3D" id="1.10.150.20">
    <property type="entry name" value="5' to 3' exonuclease, C-terminal subdomain"/>
    <property type="match status" value="1"/>
</dbReference>
<gene>
    <name evidence="7" type="ORF">CVV64_13230</name>
</gene>
<dbReference type="EMBL" id="PGXC01000014">
    <property type="protein sequence ID" value="PKK89635.1"/>
    <property type="molecule type" value="Genomic_DNA"/>
</dbReference>
<dbReference type="PANTHER" id="PTHR11076">
    <property type="entry name" value="DNA REPAIR POLYMERASE UMUC / TRANSFERASE FAMILY MEMBER"/>
    <property type="match status" value="1"/>
</dbReference>
<dbReference type="GO" id="GO:0003887">
    <property type="term" value="F:DNA-directed DNA polymerase activity"/>
    <property type="evidence" value="ECO:0007669"/>
    <property type="project" value="TreeGrafter"/>
</dbReference>
<sequence length="433" mass="47997">MTESQFRSMYTNLTPNRVALVDCNNFYVSCERVFNPKLRNQGVVVLSNNDGCIISRSQEAKDAGIRMGALFHEVKRILPSMNIIPLSSNYPMYGDMSMRVMETISTFSPEVEVYSIDEAFADLTHVSDNSISDYGSQICDRVFNWTGIPVSVGIAPTKTLAKAAALRAKKIRNGPRVHCVNNADDIIEMLKATDVSDLWGIGRSHSAKLRNSGIENGLQLTSLPDQWIRSALGATGLAVARELRAIPCGELEVTPPPRKGISCTRTFPGSLISIEKLRMAVASFATRVAEKIRASSLLAGNLTLFISTGPFAEKKRSVSETHVFSCATEDTILITEKALKILEKIHAPCYEYKRAGILISSLVAKGQGQMKLFETGDNDRTARLMTAIDDINSQMGRRTLRLCVEGFDNSWRTKREMLSPRYTTCWEELPLVR</sequence>
<evidence type="ECO:0000313" key="7">
    <source>
        <dbReference type="EMBL" id="PKK89635.1"/>
    </source>
</evidence>
<reference evidence="7 8" key="1">
    <citation type="journal article" date="2017" name="ISME J.">
        <title>Potential for microbial H2 and metal transformations associated with novel bacteria and archaea in deep terrestrial subsurface sediments.</title>
        <authorList>
            <person name="Hernsdorf A.W."/>
            <person name="Amano Y."/>
            <person name="Miyakawa K."/>
            <person name="Ise K."/>
            <person name="Suzuki Y."/>
            <person name="Anantharaman K."/>
            <person name="Probst A."/>
            <person name="Burstein D."/>
            <person name="Thomas B.C."/>
            <person name="Banfield J.F."/>
        </authorList>
    </citation>
    <scope>NUCLEOTIDE SEQUENCE [LARGE SCALE GENOMIC DNA]</scope>
    <source>
        <strain evidence="7">HGW-Wallbacteria-1</strain>
    </source>
</reference>
<feature type="domain" description="UmuC" evidence="6">
    <location>
        <begin position="18"/>
        <end position="202"/>
    </location>
</feature>
<dbReference type="Gene3D" id="3.40.1170.60">
    <property type="match status" value="1"/>
</dbReference>
<protein>
    <recommendedName>
        <fullName evidence="6">UmuC domain-containing protein</fullName>
    </recommendedName>
</protein>
<comment type="caution">
    <text evidence="7">The sequence shown here is derived from an EMBL/GenBank/DDBJ whole genome shotgun (WGS) entry which is preliminary data.</text>
</comment>
<keyword evidence="2" id="KW-0227">DNA damage</keyword>
<accession>A0A2N1PMS5</accession>
<dbReference type="PROSITE" id="PS50173">
    <property type="entry name" value="UMUC"/>
    <property type="match status" value="1"/>
</dbReference>
<dbReference type="SUPFAM" id="SSF100879">
    <property type="entry name" value="Lesion bypass DNA polymerase (Y-family), little finger domain"/>
    <property type="match status" value="1"/>
</dbReference>
<evidence type="ECO:0000256" key="4">
    <source>
        <dbReference type="ARBA" id="ARBA00023204"/>
    </source>
</evidence>